<accession>A0A928VXS5</accession>
<sequence>MSEERSPTLDLNGDYIEHLHLLSSDEAGWDGLHLIYEREPAGEMPGGNLGLHLLTICLGEFHASYE</sequence>
<dbReference type="Proteomes" id="UP000621799">
    <property type="component" value="Unassembled WGS sequence"/>
</dbReference>
<organism evidence="1 2">
    <name type="scientific">Zarconia navalis LEGE 11467</name>
    <dbReference type="NCBI Taxonomy" id="1828826"/>
    <lineage>
        <taxon>Bacteria</taxon>
        <taxon>Bacillati</taxon>
        <taxon>Cyanobacteriota</taxon>
        <taxon>Cyanophyceae</taxon>
        <taxon>Oscillatoriophycideae</taxon>
        <taxon>Oscillatoriales</taxon>
        <taxon>Oscillatoriales incertae sedis</taxon>
        <taxon>Zarconia</taxon>
        <taxon>Zarconia navalis</taxon>
    </lineage>
</organism>
<name>A0A928VXS5_9CYAN</name>
<comment type="caution">
    <text evidence="1">The sequence shown here is derived from an EMBL/GenBank/DDBJ whole genome shotgun (WGS) entry which is preliminary data.</text>
</comment>
<dbReference type="AlphaFoldDB" id="A0A928VXS5"/>
<protein>
    <submittedName>
        <fullName evidence="1">AraC family transcriptional regulator</fullName>
    </submittedName>
</protein>
<feature type="non-terminal residue" evidence="1">
    <location>
        <position position="66"/>
    </location>
</feature>
<dbReference type="EMBL" id="JADEXN010000322">
    <property type="protein sequence ID" value="MBE9042244.1"/>
    <property type="molecule type" value="Genomic_DNA"/>
</dbReference>
<proteinExistence type="predicted"/>
<evidence type="ECO:0000313" key="1">
    <source>
        <dbReference type="EMBL" id="MBE9042244.1"/>
    </source>
</evidence>
<gene>
    <name evidence="1" type="ORF">IQ235_15810</name>
</gene>
<keyword evidence="2" id="KW-1185">Reference proteome</keyword>
<evidence type="ECO:0000313" key="2">
    <source>
        <dbReference type="Proteomes" id="UP000621799"/>
    </source>
</evidence>
<reference evidence="1" key="1">
    <citation type="submission" date="2020-10" db="EMBL/GenBank/DDBJ databases">
        <authorList>
            <person name="Castelo-Branco R."/>
            <person name="Eusebio N."/>
            <person name="Adriana R."/>
            <person name="Vieira A."/>
            <person name="Brugerolle De Fraissinette N."/>
            <person name="Rezende De Castro R."/>
            <person name="Schneider M.P."/>
            <person name="Vasconcelos V."/>
            <person name="Leao P.N."/>
        </authorList>
    </citation>
    <scope>NUCLEOTIDE SEQUENCE</scope>
    <source>
        <strain evidence="1">LEGE 11467</strain>
    </source>
</reference>
<dbReference type="RefSeq" id="WP_405196688.1">
    <property type="nucleotide sequence ID" value="NZ_JADEXN010000322.1"/>
</dbReference>